<feature type="region of interest" description="Disordered" evidence="8">
    <location>
        <begin position="364"/>
        <end position="392"/>
    </location>
</feature>
<evidence type="ECO:0000256" key="4">
    <source>
        <dbReference type="ARBA" id="ARBA00022475"/>
    </source>
</evidence>
<evidence type="ECO:0000313" key="11">
    <source>
        <dbReference type="Proteomes" id="UP000032552"/>
    </source>
</evidence>
<name>A0A0C9PZX7_LACPA</name>
<reference evidence="11" key="1">
    <citation type="submission" date="2014-05" db="EMBL/GenBank/DDBJ databases">
        <title>Whole genome sequencing of Lactobacillus casei NRIC0644.</title>
        <authorList>
            <person name="Atarashi H."/>
            <person name="Yoshida Y."/>
            <person name="Fujimura S."/>
            <person name="Tanaka N."/>
            <person name="Shiwa Y."/>
            <person name="Yoshikawa H."/>
            <person name="Okada S."/>
            <person name="Nakagawa J."/>
        </authorList>
    </citation>
    <scope>NUCLEOTIDE SEQUENCE [LARGE SCALE GENOMIC DNA]</scope>
    <source>
        <strain evidence="11">NRIC0644</strain>
    </source>
</reference>
<sequence>MFDRLRHSKLMFWSVEILILIFVVIGLTQVSFLFAPVATFFSTLLIPILSAGFLFYLFNPIVKLLQKFHISRNISILLIFLVVIGALVLVFMAVLPNLIYQVTQFVTNIPDFLKGVRSFISKASHYTWYQRLNIGKYVASLQISPSKVLSKVLGGFSTGLPTVIGSVASMMISIITIPVMLFYFLKDGENFVPSIQKMLPHRYHEEVATVFTRLNSTLSHYIGGQAIECLFVGTFTFIGYLIIGMPYAYLLGFIAGIVTIIPYLGPYIGIAPALAIAATEGWTKMLLVVVVVVIIQMTDGNFIYPNVIGRSLDIHPLTIIILLMVAGNLWGLLGTILAVPTYAVIKTVVTYLYELYRFHQEHKHDEDADSDEENAGEAHQIKDQTDPQLKNK</sequence>
<comment type="caution">
    <text evidence="10">The sequence shown here is derived from an EMBL/GenBank/DDBJ whole genome shotgun (WGS) entry which is preliminary data.</text>
</comment>
<evidence type="ECO:0000313" key="10">
    <source>
        <dbReference type="EMBL" id="GAN37714.1"/>
    </source>
</evidence>
<evidence type="ECO:0000256" key="1">
    <source>
        <dbReference type="ARBA" id="ARBA00004651"/>
    </source>
</evidence>
<organism evidence="10 11">
    <name type="scientific">Lacticaseibacillus paracasei NRIC 0644</name>
    <dbReference type="NCBI Taxonomy" id="1435038"/>
    <lineage>
        <taxon>Bacteria</taxon>
        <taxon>Bacillati</taxon>
        <taxon>Bacillota</taxon>
        <taxon>Bacilli</taxon>
        <taxon>Lactobacillales</taxon>
        <taxon>Lactobacillaceae</taxon>
        <taxon>Lacticaseibacillus</taxon>
    </lineage>
</organism>
<dbReference type="Proteomes" id="UP000032552">
    <property type="component" value="Unassembled WGS sequence"/>
</dbReference>
<evidence type="ECO:0000256" key="6">
    <source>
        <dbReference type="ARBA" id="ARBA00022989"/>
    </source>
</evidence>
<keyword evidence="3" id="KW-0813">Transport</keyword>
<keyword evidence="7 9" id="KW-0472">Membrane</keyword>
<accession>A0A0C9PZX7</accession>
<comment type="subcellular location">
    <subcellularLocation>
        <location evidence="1">Cell membrane</location>
        <topology evidence="1">Multi-pass membrane protein</topology>
    </subcellularLocation>
</comment>
<proteinExistence type="inferred from homology"/>
<dbReference type="RefSeq" id="WP_045624577.1">
    <property type="nucleotide sequence ID" value="NZ_BAYM01000247.1"/>
</dbReference>
<dbReference type="AlphaFoldDB" id="A0A0C9PZX7"/>
<dbReference type="Pfam" id="PF01594">
    <property type="entry name" value="AI-2E_transport"/>
    <property type="match status" value="1"/>
</dbReference>
<evidence type="ECO:0000256" key="2">
    <source>
        <dbReference type="ARBA" id="ARBA00009773"/>
    </source>
</evidence>
<feature type="transmembrane region" description="Helical" evidence="9">
    <location>
        <begin position="163"/>
        <end position="185"/>
    </location>
</feature>
<dbReference type="PANTHER" id="PTHR21716">
    <property type="entry name" value="TRANSMEMBRANE PROTEIN"/>
    <property type="match status" value="1"/>
</dbReference>
<evidence type="ECO:0000256" key="5">
    <source>
        <dbReference type="ARBA" id="ARBA00022692"/>
    </source>
</evidence>
<evidence type="ECO:0000256" key="8">
    <source>
        <dbReference type="SAM" id="MobiDB-lite"/>
    </source>
</evidence>
<comment type="similarity">
    <text evidence="2">Belongs to the autoinducer-2 exporter (AI-2E) (TC 2.A.86) family.</text>
</comment>
<feature type="transmembrane region" description="Helical" evidence="9">
    <location>
        <begin position="285"/>
        <end position="304"/>
    </location>
</feature>
<feature type="transmembrane region" description="Helical" evidence="9">
    <location>
        <begin position="74"/>
        <end position="95"/>
    </location>
</feature>
<feature type="transmembrane region" description="Helical" evidence="9">
    <location>
        <begin position="316"/>
        <end position="339"/>
    </location>
</feature>
<evidence type="ECO:0000256" key="7">
    <source>
        <dbReference type="ARBA" id="ARBA00023136"/>
    </source>
</evidence>
<feature type="transmembrane region" description="Helical" evidence="9">
    <location>
        <begin position="249"/>
        <end position="278"/>
    </location>
</feature>
<feature type="transmembrane region" description="Helical" evidence="9">
    <location>
        <begin position="12"/>
        <end position="34"/>
    </location>
</feature>
<gene>
    <name evidence="10" type="ORF">LC0644_2303</name>
</gene>
<keyword evidence="6 9" id="KW-1133">Transmembrane helix</keyword>
<dbReference type="InterPro" id="IPR002549">
    <property type="entry name" value="AI-2E-like"/>
</dbReference>
<evidence type="ECO:0000256" key="9">
    <source>
        <dbReference type="SAM" id="Phobius"/>
    </source>
</evidence>
<evidence type="ECO:0000256" key="3">
    <source>
        <dbReference type="ARBA" id="ARBA00022448"/>
    </source>
</evidence>
<keyword evidence="4" id="KW-1003">Cell membrane</keyword>
<dbReference type="GO" id="GO:0055085">
    <property type="term" value="P:transmembrane transport"/>
    <property type="evidence" value="ECO:0007669"/>
    <property type="project" value="TreeGrafter"/>
</dbReference>
<dbReference type="EMBL" id="BAYM01000247">
    <property type="protein sequence ID" value="GAN37714.1"/>
    <property type="molecule type" value="Genomic_DNA"/>
</dbReference>
<feature type="transmembrane region" description="Helical" evidence="9">
    <location>
        <begin position="221"/>
        <end position="243"/>
    </location>
</feature>
<feature type="transmembrane region" description="Helical" evidence="9">
    <location>
        <begin position="40"/>
        <end position="62"/>
    </location>
</feature>
<dbReference type="PANTHER" id="PTHR21716:SF53">
    <property type="entry name" value="PERMEASE PERM-RELATED"/>
    <property type="match status" value="1"/>
</dbReference>
<protein>
    <submittedName>
        <fullName evidence="10">Permease</fullName>
    </submittedName>
</protein>
<dbReference type="GO" id="GO:0005886">
    <property type="term" value="C:plasma membrane"/>
    <property type="evidence" value="ECO:0007669"/>
    <property type="project" value="UniProtKB-SubCell"/>
</dbReference>
<keyword evidence="5 9" id="KW-0812">Transmembrane</keyword>